<protein>
    <recommendedName>
        <fullName evidence="4">Cobalt ABC transporter permease</fullName>
    </recommendedName>
</protein>
<feature type="transmembrane region" description="Helical" evidence="1">
    <location>
        <begin position="181"/>
        <end position="199"/>
    </location>
</feature>
<name>A0A523QFX9_UNCAE</name>
<keyword evidence="1" id="KW-0472">Membrane</keyword>
<dbReference type="AlphaFoldDB" id="A0A523QFX9"/>
<keyword evidence="1" id="KW-0812">Transmembrane</keyword>
<evidence type="ECO:0008006" key="4">
    <source>
        <dbReference type="Google" id="ProtNLM"/>
    </source>
</evidence>
<organism evidence="2 3">
    <name type="scientific">Aerophobetes bacterium</name>
    <dbReference type="NCBI Taxonomy" id="2030807"/>
    <lineage>
        <taxon>Bacteria</taxon>
        <taxon>Candidatus Aerophobota</taxon>
    </lineage>
</organism>
<evidence type="ECO:0000313" key="3">
    <source>
        <dbReference type="Proteomes" id="UP000320781"/>
    </source>
</evidence>
<keyword evidence="1" id="KW-1133">Transmembrane helix</keyword>
<accession>A0A523QFX9</accession>
<reference evidence="2 3" key="1">
    <citation type="submission" date="2019-03" db="EMBL/GenBank/DDBJ databases">
        <title>Metabolic potential of uncultured bacteria and archaea associated with petroleum seepage in deep-sea sediments.</title>
        <authorList>
            <person name="Dong X."/>
            <person name="Hubert C."/>
        </authorList>
    </citation>
    <scope>NUCLEOTIDE SEQUENCE [LARGE SCALE GENOMIC DNA]</scope>
    <source>
        <strain evidence="2">E44_bin92</strain>
    </source>
</reference>
<dbReference type="EMBL" id="SOKU01000336">
    <property type="protein sequence ID" value="TES84322.1"/>
    <property type="molecule type" value="Genomic_DNA"/>
</dbReference>
<evidence type="ECO:0000313" key="2">
    <source>
        <dbReference type="EMBL" id="TES84322.1"/>
    </source>
</evidence>
<gene>
    <name evidence="2" type="ORF">E3J95_06790</name>
</gene>
<evidence type="ECO:0000256" key="1">
    <source>
        <dbReference type="SAM" id="Phobius"/>
    </source>
</evidence>
<proteinExistence type="predicted"/>
<comment type="caution">
    <text evidence="2">The sequence shown here is derived from an EMBL/GenBank/DDBJ whole genome shotgun (WGS) entry which is preliminary data.</text>
</comment>
<dbReference type="Proteomes" id="UP000320781">
    <property type="component" value="Unassembled WGS sequence"/>
</dbReference>
<sequence>MRKDNLATRAFDCHKLLISFVFLSLLLPMTVSVVFAHKVNIFAYIEGDTVYTESYFSNGTKVKGGVVQVYDSQGSKLLEGKTDENGEFNFRPPKKDDLRLVLATAMGHRNSYTLSAGEPGDITGAKKLQEPHPKESEAKELTEVHLDQIKTIIDTSLDEKLKAIMRELTRMQQKQVSFTEVIGGIGYIFGIMGIILYFVSKKRG</sequence>